<dbReference type="PANTHER" id="PTHR46600">
    <property type="entry name" value="THAP DOMAIN-CONTAINING"/>
    <property type="match status" value="1"/>
</dbReference>
<dbReference type="EMBL" id="JBDJPC010000001">
    <property type="protein sequence ID" value="KAL1516509.1"/>
    <property type="molecule type" value="Genomic_DNA"/>
</dbReference>
<dbReference type="Proteomes" id="UP001566132">
    <property type="component" value="Unassembled WGS sequence"/>
</dbReference>
<keyword evidence="4 5" id="KW-0238">DNA-binding</keyword>
<dbReference type="InterPro" id="IPR038441">
    <property type="entry name" value="THAP_Znf_sf"/>
</dbReference>
<dbReference type="PROSITE" id="PS50950">
    <property type="entry name" value="ZF_THAP"/>
    <property type="match status" value="1"/>
</dbReference>
<accession>A0ABD1FB44</accession>
<keyword evidence="1" id="KW-0479">Metal-binding</keyword>
<feature type="domain" description="THAP-type" evidence="6">
    <location>
        <begin position="1"/>
        <end position="88"/>
    </location>
</feature>
<reference evidence="7 8" key="1">
    <citation type="submission" date="2024-05" db="EMBL/GenBank/DDBJ databases">
        <title>Genetic variation in Jamaican populations of the coffee berry borer (Hypothenemus hampei).</title>
        <authorList>
            <person name="Errbii M."/>
            <person name="Myrie A."/>
        </authorList>
    </citation>
    <scope>NUCLEOTIDE SEQUENCE [LARGE SCALE GENOMIC DNA]</scope>
    <source>
        <strain evidence="7">JA-Hopewell-2020-01-JO</strain>
        <tissue evidence="7">Whole body</tissue>
    </source>
</reference>
<dbReference type="InterPro" id="IPR006612">
    <property type="entry name" value="THAP_Znf"/>
</dbReference>
<evidence type="ECO:0000256" key="5">
    <source>
        <dbReference type="PROSITE-ProRule" id="PRU00309"/>
    </source>
</evidence>
<dbReference type="Pfam" id="PF05485">
    <property type="entry name" value="THAP"/>
    <property type="match status" value="1"/>
</dbReference>
<dbReference type="SMART" id="SM00980">
    <property type="entry name" value="THAP"/>
    <property type="match status" value="1"/>
</dbReference>
<evidence type="ECO:0000256" key="4">
    <source>
        <dbReference type="ARBA" id="ARBA00023125"/>
    </source>
</evidence>
<evidence type="ECO:0000256" key="2">
    <source>
        <dbReference type="ARBA" id="ARBA00022771"/>
    </source>
</evidence>
<dbReference type="SUPFAM" id="SSF57716">
    <property type="entry name" value="Glucocorticoid receptor-like (DNA-binding domain)"/>
    <property type="match status" value="1"/>
</dbReference>
<sequence>MSKKGGTVCVVRGCLNRTTKKDITLLRFPKDAERANRWILACNREDLIDKTPIQLYNNYRICALHFEDTMFTNPLRNRLLPSANPTIFPQAIKRLRNVEGNIKAIAPQSSSMQDSSIPSTSKMLDMPAMINTPLHIDIDESTGLPPMTSPMSTQTAMTLTSNSPRKEKLRKKVKELRRQSIAYKRAVTSTKKKSTLEDLDKLCEQFLPESLADLVKMQARLTNAKPKERRYSMKYKEFALSLYFLGPRAYKFLKKLLCLPSKRLLERMTQKII</sequence>
<evidence type="ECO:0000313" key="7">
    <source>
        <dbReference type="EMBL" id="KAL1516509.1"/>
    </source>
</evidence>
<dbReference type="PANTHER" id="PTHR46600:SF11">
    <property type="entry name" value="THAP DOMAIN-CONTAINING PROTEIN 10"/>
    <property type="match status" value="1"/>
</dbReference>
<protein>
    <recommendedName>
        <fullName evidence="6">THAP-type domain-containing protein</fullName>
    </recommendedName>
</protein>
<evidence type="ECO:0000256" key="3">
    <source>
        <dbReference type="ARBA" id="ARBA00022833"/>
    </source>
</evidence>
<gene>
    <name evidence="7" type="ORF">ABEB36_000418</name>
</gene>
<keyword evidence="2 5" id="KW-0863">Zinc-finger</keyword>
<dbReference type="AlphaFoldDB" id="A0ABD1FB44"/>
<dbReference type="SMART" id="SM00692">
    <property type="entry name" value="DM3"/>
    <property type="match status" value="1"/>
</dbReference>
<keyword evidence="3" id="KW-0862">Zinc</keyword>
<organism evidence="7 8">
    <name type="scientific">Hypothenemus hampei</name>
    <name type="common">Coffee berry borer</name>
    <dbReference type="NCBI Taxonomy" id="57062"/>
    <lineage>
        <taxon>Eukaryota</taxon>
        <taxon>Metazoa</taxon>
        <taxon>Ecdysozoa</taxon>
        <taxon>Arthropoda</taxon>
        <taxon>Hexapoda</taxon>
        <taxon>Insecta</taxon>
        <taxon>Pterygota</taxon>
        <taxon>Neoptera</taxon>
        <taxon>Endopterygota</taxon>
        <taxon>Coleoptera</taxon>
        <taxon>Polyphaga</taxon>
        <taxon>Cucujiformia</taxon>
        <taxon>Curculionidae</taxon>
        <taxon>Scolytinae</taxon>
        <taxon>Hypothenemus</taxon>
    </lineage>
</organism>
<dbReference type="Pfam" id="PF12017">
    <property type="entry name" value="Tnp_P_element"/>
    <property type="match status" value="1"/>
</dbReference>
<dbReference type="Gene3D" id="6.20.210.20">
    <property type="entry name" value="THAP domain"/>
    <property type="match status" value="1"/>
</dbReference>
<dbReference type="InterPro" id="IPR021896">
    <property type="entry name" value="THAP9-like_HTH"/>
</dbReference>
<evidence type="ECO:0000313" key="8">
    <source>
        <dbReference type="Proteomes" id="UP001566132"/>
    </source>
</evidence>
<dbReference type="GO" id="GO:0003677">
    <property type="term" value="F:DNA binding"/>
    <property type="evidence" value="ECO:0007669"/>
    <property type="project" value="UniProtKB-UniRule"/>
</dbReference>
<evidence type="ECO:0000259" key="6">
    <source>
        <dbReference type="PROSITE" id="PS50950"/>
    </source>
</evidence>
<dbReference type="InterPro" id="IPR026516">
    <property type="entry name" value="THAP1/10"/>
</dbReference>
<keyword evidence="8" id="KW-1185">Reference proteome</keyword>
<dbReference type="GO" id="GO:0008270">
    <property type="term" value="F:zinc ion binding"/>
    <property type="evidence" value="ECO:0007669"/>
    <property type="project" value="UniProtKB-KW"/>
</dbReference>
<comment type="caution">
    <text evidence="7">The sequence shown here is derived from an EMBL/GenBank/DDBJ whole genome shotgun (WGS) entry which is preliminary data.</text>
</comment>
<name>A0ABD1FB44_HYPHA</name>
<proteinExistence type="predicted"/>
<evidence type="ECO:0000256" key="1">
    <source>
        <dbReference type="ARBA" id="ARBA00022723"/>
    </source>
</evidence>